<protein>
    <submittedName>
        <fullName evidence="1">Uncharacterized protein</fullName>
    </submittedName>
</protein>
<sequence>MSEDENTDDAQYGFFKTDDGDTVLYDRNNPEAWIQSTFSVAVGATAETETRA</sequence>
<dbReference type="Proteomes" id="UP000199062">
    <property type="component" value="Unassembled WGS sequence"/>
</dbReference>
<reference evidence="1 2" key="1">
    <citation type="submission" date="2016-10" db="EMBL/GenBank/DDBJ databases">
        <authorList>
            <person name="de Groot N.N."/>
        </authorList>
    </citation>
    <scope>NUCLEOTIDE SEQUENCE [LARGE SCALE GENOMIC DNA]</scope>
    <source>
        <strain evidence="1 2">CGMCC 1.10457</strain>
    </source>
</reference>
<evidence type="ECO:0000313" key="1">
    <source>
        <dbReference type="EMBL" id="SFR98290.1"/>
    </source>
</evidence>
<gene>
    <name evidence="1" type="ORF">SAMN05216559_2007</name>
</gene>
<dbReference type="EMBL" id="FOZK01000002">
    <property type="protein sequence ID" value="SFR98290.1"/>
    <property type="molecule type" value="Genomic_DNA"/>
</dbReference>
<name>A0A1I6L4V8_9EURY</name>
<dbReference type="Pfam" id="PF24018">
    <property type="entry name" value="DUF7331"/>
    <property type="match status" value="1"/>
</dbReference>
<evidence type="ECO:0000313" key="2">
    <source>
        <dbReference type="Proteomes" id="UP000199062"/>
    </source>
</evidence>
<keyword evidence="2" id="KW-1185">Reference proteome</keyword>
<dbReference type="AlphaFoldDB" id="A0A1I6L4V8"/>
<organism evidence="1 2">
    <name type="scientific">Halomicrobium zhouii</name>
    <dbReference type="NCBI Taxonomy" id="767519"/>
    <lineage>
        <taxon>Archaea</taxon>
        <taxon>Methanobacteriati</taxon>
        <taxon>Methanobacteriota</taxon>
        <taxon>Stenosarchaea group</taxon>
        <taxon>Halobacteria</taxon>
        <taxon>Halobacteriales</taxon>
        <taxon>Haloarculaceae</taxon>
        <taxon>Halomicrobium</taxon>
    </lineage>
</organism>
<accession>A0A1I6L4V8</accession>
<proteinExistence type="predicted"/>
<dbReference type="OrthoDB" id="260782at2157"/>
<dbReference type="InterPro" id="IPR055755">
    <property type="entry name" value="DUF7331"/>
</dbReference>
<dbReference type="RefSeq" id="WP_177227395.1">
    <property type="nucleotide sequence ID" value="NZ_FOZK01000002.1"/>
</dbReference>